<feature type="non-terminal residue" evidence="1">
    <location>
        <position position="341"/>
    </location>
</feature>
<dbReference type="VEuPathDB" id="FungiDB:ACJ73_09590"/>
<keyword evidence="2" id="KW-1185">Reference proteome</keyword>
<dbReference type="AlphaFoldDB" id="A0A1J9Q4M0"/>
<comment type="caution">
    <text evidence="1">The sequence shown here is derived from an EMBL/GenBank/DDBJ whole genome shotgun (WGS) entry which is preliminary data.</text>
</comment>
<evidence type="ECO:0000313" key="1">
    <source>
        <dbReference type="EMBL" id="OJD11207.1"/>
    </source>
</evidence>
<protein>
    <submittedName>
        <fullName evidence="1">Uncharacterized protein</fullName>
    </submittedName>
</protein>
<dbReference type="STRING" id="1658174.A0A1J9Q4M0"/>
<accession>A0A1J9Q4M0</accession>
<dbReference type="Proteomes" id="UP000242791">
    <property type="component" value="Unassembled WGS sequence"/>
</dbReference>
<sequence length="341" mass="39005">MLGLWCESAGISRREYEGLLEVLDTLDDISSIRRLPRTLGTLKQNLKAQFPLLELRKAEIPLNHAKLHIRQTSIHRHNMFFINPVDIVSAITQSDDFKKKVHHGMSEFVDEPKELCCDNGTACTCQPSPHIGRVISVGTDFRKAAPVPGAVTLQIQHAITKSTASQKLQELLAKGEPFADNELILQNEEFLYISPLNVIESALRYKNFLNRPYKRPLGPFVRRIVSRTFEKIWPLNLSSPPRGELEIAAYGRQKLIDTFMPGRCLSFPYQLFIDGFGLYRNMYRSLTGIYLIPAALPSWARSRREHVYNSSSWTTRQQFKDVINKLTELQNLDNVINIQIN</sequence>
<reference evidence="1 2" key="1">
    <citation type="submission" date="2015-08" db="EMBL/GenBank/DDBJ databases">
        <title>Emmonsia species relationships and genome sequence.</title>
        <authorList>
            <person name="Cuomo C.A."/>
            <person name="Schwartz I.S."/>
            <person name="Kenyon C."/>
            <person name="De Hoog G.S."/>
            <person name="Govender N.P."/>
            <person name="Botha A."/>
            <person name="Moreno L."/>
            <person name="De Vries M."/>
            <person name="Munoz J.F."/>
            <person name="Stielow J.B."/>
        </authorList>
    </citation>
    <scope>NUCLEOTIDE SEQUENCE [LARGE SCALE GENOMIC DNA]</scope>
    <source>
        <strain evidence="1 2">EI222</strain>
    </source>
</reference>
<evidence type="ECO:0000313" key="2">
    <source>
        <dbReference type="Proteomes" id="UP000242791"/>
    </source>
</evidence>
<gene>
    <name evidence="1" type="ORF">ACJ73_09590</name>
</gene>
<dbReference type="OrthoDB" id="4207238at2759"/>
<proteinExistence type="predicted"/>
<organism evidence="1 2">
    <name type="scientific">Blastomyces percursus</name>
    <dbReference type="NCBI Taxonomy" id="1658174"/>
    <lineage>
        <taxon>Eukaryota</taxon>
        <taxon>Fungi</taxon>
        <taxon>Dikarya</taxon>
        <taxon>Ascomycota</taxon>
        <taxon>Pezizomycotina</taxon>
        <taxon>Eurotiomycetes</taxon>
        <taxon>Eurotiomycetidae</taxon>
        <taxon>Onygenales</taxon>
        <taxon>Ajellomycetaceae</taxon>
        <taxon>Blastomyces</taxon>
    </lineage>
</organism>
<name>A0A1J9Q4M0_9EURO</name>
<dbReference type="EMBL" id="LGTZ01002787">
    <property type="protein sequence ID" value="OJD11207.1"/>
    <property type="molecule type" value="Genomic_DNA"/>
</dbReference>